<name>A0A4S8LET0_DENBC</name>
<accession>A0A4S8LET0</accession>
<protein>
    <submittedName>
        <fullName evidence="1">Uncharacterized protein</fullName>
    </submittedName>
</protein>
<evidence type="ECO:0000313" key="1">
    <source>
        <dbReference type="EMBL" id="THU87424.1"/>
    </source>
</evidence>
<keyword evidence="2" id="KW-1185">Reference proteome</keyword>
<evidence type="ECO:0000313" key="2">
    <source>
        <dbReference type="Proteomes" id="UP000297245"/>
    </source>
</evidence>
<sequence>MPRPIDIDGYSVIYLECSTVISDDCNSTPESGTNKISVDQNPQRYDSGRMFSINFAWNPHDPTAAENEALLCETYDLSADALAQILPDLPVQSSIVDVQTINGLLTITSVTPMRVFNFPSIPPDLRVIPEIYIDSLTCVKNLAPGVDIVTTDSEKTTTPIVFKRYPNIPITYQPLLLEAQVLALVDSPYIIKPTHIEQIGLYGTVFLGQHGPLLGVGVMDILNTLEQGGHVLWEGNRKWLTLWFTYAGTSSWKLPKAPGT</sequence>
<dbReference type="OrthoDB" id="3257280at2759"/>
<reference evidence="1 2" key="1">
    <citation type="journal article" date="2019" name="Nat. Ecol. Evol.">
        <title>Megaphylogeny resolves global patterns of mushroom evolution.</title>
        <authorList>
            <person name="Varga T."/>
            <person name="Krizsan K."/>
            <person name="Foldi C."/>
            <person name="Dima B."/>
            <person name="Sanchez-Garcia M."/>
            <person name="Sanchez-Ramirez S."/>
            <person name="Szollosi G.J."/>
            <person name="Szarkandi J.G."/>
            <person name="Papp V."/>
            <person name="Albert L."/>
            <person name="Andreopoulos W."/>
            <person name="Angelini C."/>
            <person name="Antonin V."/>
            <person name="Barry K.W."/>
            <person name="Bougher N.L."/>
            <person name="Buchanan P."/>
            <person name="Buyck B."/>
            <person name="Bense V."/>
            <person name="Catcheside P."/>
            <person name="Chovatia M."/>
            <person name="Cooper J."/>
            <person name="Damon W."/>
            <person name="Desjardin D."/>
            <person name="Finy P."/>
            <person name="Geml J."/>
            <person name="Haridas S."/>
            <person name="Hughes K."/>
            <person name="Justo A."/>
            <person name="Karasinski D."/>
            <person name="Kautmanova I."/>
            <person name="Kiss B."/>
            <person name="Kocsube S."/>
            <person name="Kotiranta H."/>
            <person name="LaButti K.M."/>
            <person name="Lechner B.E."/>
            <person name="Liimatainen K."/>
            <person name="Lipzen A."/>
            <person name="Lukacs Z."/>
            <person name="Mihaltcheva S."/>
            <person name="Morgado L.N."/>
            <person name="Niskanen T."/>
            <person name="Noordeloos M.E."/>
            <person name="Ohm R.A."/>
            <person name="Ortiz-Santana B."/>
            <person name="Ovrebo C."/>
            <person name="Racz N."/>
            <person name="Riley R."/>
            <person name="Savchenko A."/>
            <person name="Shiryaev A."/>
            <person name="Soop K."/>
            <person name="Spirin V."/>
            <person name="Szebenyi C."/>
            <person name="Tomsovsky M."/>
            <person name="Tulloss R.E."/>
            <person name="Uehling J."/>
            <person name="Grigoriev I.V."/>
            <person name="Vagvolgyi C."/>
            <person name="Papp T."/>
            <person name="Martin F.M."/>
            <person name="Miettinen O."/>
            <person name="Hibbett D.S."/>
            <person name="Nagy L.G."/>
        </authorList>
    </citation>
    <scope>NUCLEOTIDE SEQUENCE [LARGE SCALE GENOMIC DNA]</scope>
    <source>
        <strain evidence="1 2">CBS 962.96</strain>
    </source>
</reference>
<gene>
    <name evidence="1" type="ORF">K435DRAFT_804313</name>
</gene>
<organism evidence="1 2">
    <name type="scientific">Dendrothele bispora (strain CBS 962.96)</name>
    <dbReference type="NCBI Taxonomy" id="1314807"/>
    <lineage>
        <taxon>Eukaryota</taxon>
        <taxon>Fungi</taxon>
        <taxon>Dikarya</taxon>
        <taxon>Basidiomycota</taxon>
        <taxon>Agaricomycotina</taxon>
        <taxon>Agaricomycetes</taxon>
        <taxon>Agaricomycetidae</taxon>
        <taxon>Agaricales</taxon>
        <taxon>Agaricales incertae sedis</taxon>
        <taxon>Dendrothele</taxon>
    </lineage>
</organism>
<dbReference type="AlphaFoldDB" id="A0A4S8LET0"/>
<dbReference type="Proteomes" id="UP000297245">
    <property type="component" value="Unassembled WGS sequence"/>
</dbReference>
<dbReference type="EMBL" id="ML179450">
    <property type="protein sequence ID" value="THU87424.1"/>
    <property type="molecule type" value="Genomic_DNA"/>
</dbReference>
<proteinExistence type="predicted"/>